<dbReference type="SUPFAM" id="SSF140860">
    <property type="entry name" value="Pseudo ankyrin repeat-like"/>
    <property type="match status" value="1"/>
</dbReference>
<organism evidence="1 2">
    <name type="scientific">Heterostelium pallidum (strain ATCC 26659 / Pp 5 / PN500)</name>
    <name type="common">Cellular slime mold</name>
    <name type="synonym">Polysphondylium pallidum</name>
    <dbReference type="NCBI Taxonomy" id="670386"/>
    <lineage>
        <taxon>Eukaryota</taxon>
        <taxon>Amoebozoa</taxon>
        <taxon>Evosea</taxon>
        <taxon>Eumycetozoa</taxon>
        <taxon>Dictyostelia</taxon>
        <taxon>Acytosteliales</taxon>
        <taxon>Acytosteliaceae</taxon>
        <taxon>Heterostelium</taxon>
    </lineage>
</organism>
<dbReference type="EMBL" id="ADBJ01000010">
    <property type="protein sequence ID" value="EFA84169.1"/>
    <property type="molecule type" value="Genomic_DNA"/>
</dbReference>
<dbReference type="InterPro" id="IPR002110">
    <property type="entry name" value="Ankyrin_rpt"/>
</dbReference>
<proteinExistence type="predicted"/>
<sequence length="1019" mass="117747">MNKDIFNKVVINNKVLNQIIFENVVHINKLDYRDSFRWEDLLETPYVMAGNGYFEELKQFYARKTNYDEDIYQSEFFMTYSNAVQFGAIEPIIFFMEHEKLRPIICDESNFYILNVAAMHGRTAIIHYLIGASDHWRAIHYYEALAWAPLSNDFELLKYLTELVFQPAPKEQVINLNIRAYENSAQVGRIDMFDYLTNTRFDGRKFARVYARAIEYGQYKFVKGLLKRNVGIQHERENLFDCAASHNRFDILTLLHSRGYFGEENSKAFDHAASNGNISMLDWLNSNCSTLKCSNDAVNSAASAGRLEVLQWIHKNRTESITSSEAMDLAAHSGHLHIVQYLHNNLTTGCSSKAIDDAATFGYLELVKFLHLNRTERGKMPLELALENGHIETVLWMNANGINYDSSKGRTDKIMKSAVKNNFPLIVEWMINNIFTEITLDNLKEYQEALNITLDHKEFDQLRDIINNAIELKTKLIFRYVSDIHQKCLVSLVKVYRWNELLKQPCLLVYYGYFEQLKNFYDNELSIPQNLELLQSSKAIFFDQANVFRAAAVVGRFDIFKYLWDRFDTSNKLELFYQSQINDNYSDPVTPILMAAITNGRIEIVRYLFELNIIPARLGDTQEAFIKSPMSNSLSMVQLLSERLALAQVESTATTTSVNISRIYEKAATVGNIGIIEWLFTNRPKDTGRDNMYRGAIVGGHIDVVRYLIEDHSIARPDFAAYHAFQSNNLEILKLLDHHKFNIYGITPNKAVINNNIEMLQWIHQRIPNLSYSNDLIELATSKSNLEIVRWLTENTSAKCTTKAMDQAAKLNCLDLVKYLHFNRSEGCSSDAMDGAAELGHFEVVRWLNENRSEGCSTNAMDYASRNDHLHVLKYLHENRTEGCSNLAMDLATDLEVIKFLVANRTERFDTTVTIKMAVVNENLQIIRWLFDNNYVTGIPETTLKRVIYCRNAELLEWFILNVSDFKRLIRQYSDELTILKTLLRFDKHQLIDNIEFQNSSKSIELLNQLLSRLNINAK</sequence>
<dbReference type="Proteomes" id="UP000001396">
    <property type="component" value="Unassembled WGS sequence"/>
</dbReference>
<dbReference type="PANTHER" id="PTHR46586">
    <property type="entry name" value="ANKYRIN REPEAT-CONTAINING PROTEIN"/>
    <property type="match status" value="1"/>
</dbReference>
<dbReference type="SMART" id="SM00248">
    <property type="entry name" value="ANK"/>
    <property type="match status" value="7"/>
</dbReference>
<gene>
    <name evidence="1" type="ORF">PPL_03243</name>
</gene>
<dbReference type="PANTHER" id="PTHR46586:SF3">
    <property type="entry name" value="ANKYRIN REPEAT-CONTAINING PROTEIN"/>
    <property type="match status" value="1"/>
</dbReference>
<dbReference type="InterPro" id="IPR052050">
    <property type="entry name" value="SecEffector_AnkRepeat"/>
</dbReference>
<dbReference type="RefSeq" id="XP_020436286.1">
    <property type="nucleotide sequence ID" value="XM_020574214.1"/>
</dbReference>
<dbReference type="Pfam" id="PF13637">
    <property type="entry name" value="Ank_4"/>
    <property type="match status" value="1"/>
</dbReference>
<evidence type="ECO:0000313" key="1">
    <source>
        <dbReference type="EMBL" id="EFA84169.1"/>
    </source>
</evidence>
<reference evidence="1 2" key="1">
    <citation type="journal article" date="2011" name="Genome Res.">
        <title>Phylogeny-wide analysis of social amoeba genomes highlights ancient origins for complex intercellular communication.</title>
        <authorList>
            <person name="Heidel A.J."/>
            <person name="Lawal H.M."/>
            <person name="Felder M."/>
            <person name="Schilde C."/>
            <person name="Helps N.R."/>
            <person name="Tunggal B."/>
            <person name="Rivero F."/>
            <person name="John U."/>
            <person name="Schleicher M."/>
            <person name="Eichinger L."/>
            <person name="Platzer M."/>
            <person name="Noegel A.A."/>
            <person name="Schaap P."/>
            <person name="Gloeckner G."/>
        </authorList>
    </citation>
    <scope>NUCLEOTIDE SEQUENCE [LARGE SCALE GENOMIC DNA]</scope>
    <source>
        <strain evidence="2">ATCC 26659 / Pp 5 / PN500</strain>
    </source>
</reference>
<dbReference type="AlphaFoldDB" id="D3B4C1"/>
<dbReference type="InParanoid" id="D3B4C1"/>
<dbReference type="Gene3D" id="1.25.40.20">
    <property type="entry name" value="Ankyrin repeat-containing domain"/>
    <property type="match status" value="2"/>
</dbReference>
<dbReference type="InterPro" id="IPR036770">
    <property type="entry name" value="Ankyrin_rpt-contain_sf"/>
</dbReference>
<dbReference type="SUPFAM" id="SSF48403">
    <property type="entry name" value="Ankyrin repeat"/>
    <property type="match status" value="2"/>
</dbReference>
<keyword evidence="2" id="KW-1185">Reference proteome</keyword>
<protein>
    <recommendedName>
        <fullName evidence="3">Ankyrin repeat protein</fullName>
    </recommendedName>
</protein>
<evidence type="ECO:0000313" key="2">
    <source>
        <dbReference type="Proteomes" id="UP000001396"/>
    </source>
</evidence>
<dbReference type="GeneID" id="31358766"/>
<name>D3B4C1_HETP5</name>
<evidence type="ECO:0008006" key="3">
    <source>
        <dbReference type="Google" id="ProtNLM"/>
    </source>
</evidence>
<comment type="caution">
    <text evidence="1">The sequence shown here is derived from an EMBL/GenBank/DDBJ whole genome shotgun (WGS) entry which is preliminary data.</text>
</comment>
<accession>D3B4C1</accession>